<evidence type="ECO:0000313" key="9">
    <source>
        <dbReference type="Proteomes" id="UP000294547"/>
    </source>
</evidence>
<keyword evidence="5" id="KW-0812">Transmembrane</keyword>
<dbReference type="InterPro" id="IPR051263">
    <property type="entry name" value="C-type_cytochrome_biogenesis"/>
</dbReference>
<dbReference type="GO" id="GO:0030313">
    <property type="term" value="C:cell envelope"/>
    <property type="evidence" value="ECO:0007669"/>
    <property type="project" value="UniProtKB-SubCell"/>
</dbReference>
<reference evidence="8 9" key="1">
    <citation type="submission" date="2019-03" db="EMBL/GenBank/DDBJ databases">
        <title>Genomic Encyclopedia of Type Strains, Phase IV (KMG-IV): sequencing the most valuable type-strain genomes for metagenomic binning, comparative biology and taxonomic classification.</title>
        <authorList>
            <person name="Goeker M."/>
        </authorList>
    </citation>
    <scope>NUCLEOTIDE SEQUENCE [LARGE SCALE GENOMIC DNA]</scope>
    <source>
        <strain evidence="8 9">DSM 102969</strain>
    </source>
</reference>
<dbReference type="PANTHER" id="PTHR47870">
    <property type="entry name" value="CYTOCHROME C-TYPE BIOGENESIS PROTEIN CCMH"/>
    <property type="match status" value="1"/>
</dbReference>
<dbReference type="InterPro" id="IPR019734">
    <property type="entry name" value="TPR_rpt"/>
</dbReference>
<feature type="transmembrane region" description="Helical" evidence="5">
    <location>
        <begin position="92"/>
        <end position="111"/>
    </location>
</feature>
<protein>
    <submittedName>
        <fullName evidence="8">Cytochrome c-type biogenesis protein CcmH</fullName>
    </submittedName>
</protein>
<dbReference type="AlphaFoldDB" id="A0A4R6RB59"/>
<dbReference type="GO" id="GO:0017004">
    <property type="term" value="P:cytochrome complex assembly"/>
    <property type="evidence" value="ECO:0007669"/>
    <property type="project" value="UniProtKB-KW"/>
</dbReference>
<dbReference type="OrthoDB" id="9815847at2"/>
<keyword evidence="3" id="KW-0201">Cytochrome c-type biogenesis</keyword>
<dbReference type="Pfam" id="PF03704">
    <property type="entry name" value="BTAD"/>
    <property type="match status" value="1"/>
</dbReference>
<dbReference type="Proteomes" id="UP000294547">
    <property type="component" value="Unassembled WGS sequence"/>
</dbReference>
<organism evidence="8 9">
    <name type="scientific">Oharaeibacter diazotrophicus</name>
    <dbReference type="NCBI Taxonomy" id="1920512"/>
    <lineage>
        <taxon>Bacteria</taxon>
        <taxon>Pseudomonadati</taxon>
        <taxon>Pseudomonadota</taxon>
        <taxon>Alphaproteobacteria</taxon>
        <taxon>Hyphomicrobiales</taxon>
        <taxon>Pleomorphomonadaceae</taxon>
        <taxon>Oharaeibacter</taxon>
    </lineage>
</organism>
<dbReference type="PANTHER" id="PTHR47870:SF4">
    <property type="entry name" value="CYTOCHROME C-TYPE BIOGENESIS PROTEIN CYCH"/>
    <property type="match status" value="1"/>
</dbReference>
<sequence>MLLWIAFAVLTFAAVLAVLLPLARGRSAAPEAEHDLAVYRDQLAELDRDRARGLIGEGEAEAARTEIARRLLRADAALKAAAGSSRSLARPVAVASVLFVPLAALGLYLAVGSPEMPDQPLEARLAASNGEHDVSAMVAQVEAHLEQNPGDVRGWLVVAPIYMRMGRYADAAAAWGKATALGADDVDTRESLGEALVAANQGIVTEEAQAAFDAVVAADGDRPKSLYYRALGLKQAGRNDEALAAFEALMARSPADAPWLPEVRARRGELLAALGRPKDTPEPATLPAMAPPVAAAPGPDAGDVAAAAGMSEGDRQQMIQGMVQRLADRLAADPKDAEGWQRLIRAYAVLGRTADAKAAYAKAKETFAGDAAVLEGIEAVASEAGVSG</sequence>
<evidence type="ECO:0000256" key="4">
    <source>
        <dbReference type="ARBA" id="ARBA00022803"/>
    </source>
</evidence>
<evidence type="ECO:0000256" key="2">
    <source>
        <dbReference type="ARBA" id="ARBA00022737"/>
    </source>
</evidence>
<proteinExistence type="predicted"/>
<keyword evidence="5" id="KW-0472">Membrane</keyword>
<feature type="domain" description="Bacterial transcriptional activator" evidence="6">
    <location>
        <begin position="319"/>
        <end position="367"/>
    </location>
</feature>
<evidence type="ECO:0000313" key="8">
    <source>
        <dbReference type="EMBL" id="TDP83205.1"/>
    </source>
</evidence>
<keyword evidence="5" id="KW-1133">Transmembrane helix</keyword>
<evidence type="ECO:0000256" key="1">
    <source>
        <dbReference type="ARBA" id="ARBA00004196"/>
    </source>
</evidence>
<comment type="subcellular location">
    <subcellularLocation>
        <location evidence="1">Cell envelope</location>
    </subcellularLocation>
</comment>
<dbReference type="InterPro" id="IPR017560">
    <property type="entry name" value="Cyt_c_biogenesis_CcmI"/>
</dbReference>
<dbReference type="InterPro" id="IPR056413">
    <property type="entry name" value="TPR_CcmH_CycH"/>
</dbReference>
<dbReference type="InterPro" id="IPR011990">
    <property type="entry name" value="TPR-like_helical_dom_sf"/>
</dbReference>
<accession>A0A4R6RB59</accession>
<keyword evidence="2" id="KW-0677">Repeat</keyword>
<dbReference type="InterPro" id="IPR005158">
    <property type="entry name" value="BTAD"/>
</dbReference>
<evidence type="ECO:0000256" key="5">
    <source>
        <dbReference type="SAM" id="Phobius"/>
    </source>
</evidence>
<evidence type="ECO:0000259" key="7">
    <source>
        <dbReference type="Pfam" id="PF23914"/>
    </source>
</evidence>
<dbReference type="NCBIfam" id="TIGR03142">
    <property type="entry name" value="cytochro_ccmI"/>
    <property type="match status" value="1"/>
</dbReference>
<dbReference type="Gene3D" id="1.25.40.10">
    <property type="entry name" value="Tetratricopeptide repeat domain"/>
    <property type="match status" value="2"/>
</dbReference>
<dbReference type="EMBL" id="SNXY01000009">
    <property type="protein sequence ID" value="TDP83205.1"/>
    <property type="molecule type" value="Genomic_DNA"/>
</dbReference>
<dbReference type="GO" id="GO:0005886">
    <property type="term" value="C:plasma membrane"/>
    <property type="evidence" value="ECO:0007669"/>
    <property type="project" value="TreeGrafter"/>
</dbReference>
<keyword evidence="4" id="KW-0802">TPR repeat</keyword>
<evidence type="ECO:0000256" key="3">
    <source>
        <dbReference type="ARBA" id="ARBA00022748"/>
    </source>
</evidence>
<feature type="domain" description="Cytochrome c-type biogenesis protein H TPR" evidence="7">
    <location>
        <begin position="131"/>
        <end position="258"/>
    </location>
</feature>
<dbReference type="Pfam" id="PF23914">
    <property type="entry name" value="TPR_CcmH_CycH"/>
    <property type="match status" value="1"/>
</dbReference>
<dbReference type="RefSeq" id="WP_126537952.1">
    <property type="nucleotide sequence ID" value="NZ_BSPM01000009.1"/>
</dbReference>
<dbReference type="SUPFAM" id="SSF48452">
    <property type="entry name" value="TPR-like"/>
    <property type="match status" value="2"/>
</dbReference>
<gene>
    <name evidence="8" type="ORF">EDD54_3162</name>
</gene>
<evidence type="ECO:0000259" key="6">
    <source>
        <dbReference type="Pfam" id="PF03704"/>
    </source>
</evidence>
<dbReference type="SMART" id="SM00028">
    <property type="entry name" value="TPR"/>
    <property type="match status" value="3"/>
</dbReference>
<keyword evidence="9" id="KW-1185">Reference proteome</keyword>
<comment type="caution">
    <text evidence="8">The sequence shown here is derived from an EMBL/GenBank/DDBJ whole genome shotgun (WGS) entry which is preliminary data.</text>
</comment>
<name>A0A4R6RB59_9HYPH</name>